<dbReference type="RefSeq" id="WP_145344479.1">
    <property type="nucleotide sequence ID" value="NZ_CP036261.1"/>
</dbReference>
<feature type="region of interest" description="Disordered" evidence="7">
    <location>
        <begin position="154"/>
        <end position="183"/>
    </location>
</feature>
<dbReference type="GO" id="GO:0046872">
    <property type="term" value="F:metal ion binding"/>
    <property type="evidence" value="ECO:0007669"/>
    <property type="project" value="UniProtKB-KW"/>
</dbReference>
<accession>A0A517LYY9</accession>
<comment type="similarity">
    <text evidence="2">Belongs to the sulfatase family.</text>
</comment>
<feature type="domain" description="Sulfatase N-terminal" evidence="9">
    <location>
        <begin position="28"/>
        <end position="374"/>
    </location>
</feature>
<proteinExistence type="inferred from homology"/>
<feature type="chain" id="PRO_5021716815" evidence="8">
    <location>
        <begin position="23"/>
        <end position="510"/>
    </location>
</feature>
<dbReference type="OrthoDB" id="9782218at2"/>
<dbReference type="InterPro" id="IPR035874">
    <property type="entry name" value="IDS"/>
</dbReference>
<dbReference type="InterPro" id="IPR017850">
    <property type="entry name" value="Alkaline_phosphatase_core_sf"/>
</dbReference>
<feature type="region of interest" description="Disordered" evidence="7">
    <location>
        <begin position="471"/>
        <end position="510"/>
    </location>
</feature>
<feature type="signal peptide" evidence="8">
    <location>
        <begin position="1"/>
        <end position="22"/>
    </location>
</feature>
<dbReference type="InterPro" id="IPR024607">
    <property type="entry name" value="Sulfatase_CS"/>
</dbReference>
<keyword evidence="4 8" id="KW-0732">Signal</keyword>
<reference evidence="10 11" key="1">
    <citation type="submission" date="2019-02" db="EMBL/GenBank/DDBJ databases">
        <title>Deep-cultivation of Planctomycetes and their phenomic and genomic characterization uncovers novel biology.</title>
        <authorList>
            <person name="Wiegand S."/>
            <person name="Jogler M."/>
            <person name="Boedeker C."/>
            <person name="Pinto D."/>
            <person name="Vollmers J."/>
            <person name="Rivas-Marin E."/>
            <person name="Kohn T."/>
            <person name="Peeters S.H."/>
            <person name="Heuer A."/>
            <person name="Rast P."/>
            <person name="Oberbeckmann S."/>
            <person name="Bunk B."/>
            <person name="Jeske O."/>
            <person name="Meyerdierks A."/>
            <person name="Storesund J.E."/>
            <person name="Kallscheuer N."/>
            <person name="Luecker S."/>
            <person name="Lage O.M."/>
            <person name="Pohl T."/>
            <person name="Merkel B.J."/>
            <person name="Hornburger P."/>
            <person name="Mueller R.-W."/>
            <person name="Bruemmer F."/>
            <person name="Labrenz M."/>
            <person name="Spormann A.M."/>
            <person name="Op den Camp H."/>
            <person name="Overmann J."/>
            <person name="Amann R."/>
            <person name="Jetten M.S.M."/>
            <person name="Mascher T."/>
            <person name="Medema M.H."/>
            <person name="Devos D.P."/>
            <person name="Kaster A.-K."/>
            <person name="Ovreas L."/>
            <person name="Rohde M."/>
            <person name="Galperin M.Y."/>
            <person name="Jogler C."/>
        </authorList>
    </citation>
    <scope>NUCLEOTIDE SEQUENCE [LARGE SCALE GENOMIC DNA]</scope>
    <source>
        <strain evidence="10 11">EC9</strain>
    </source>
</reference>
<evidence type="ECO:0000256" key="1">
    <source>
        <dbReference type="ARBA" id="ARBA00001913"/>
    </source>
</evidence>
<keyword evidence="11" id="KW-1185">Reference proteome</keyword>
<protein>
    <submittedName>
        <fullName evidence="10">Choline-sulfatase</fullName>
        <ecNumber evidence="10">3.1.6.6</ecNumber>
    </submittedName>
</protein>
<dbReference type="EMBL" id="CP036261">
    <property type="protein sequence ID" value="QDS87845.1"/>
    <property type="molecule type" value="Genomic_DNA"/>
</dbReference>
<dbReference type="InterPro" id="IPR000917">
    <property type="entry name" value="Sulfatase_N"/>
</dbReference>
<evidence type="ECO:0000256" key="3">
    <source>
        <dbReference type="ARBA" id="ARBA00022723"/>
    </source>
</evidence>
<evidence type="ECO:0000313" key="11">
    <source>
        <dbReference type="Proteomes" id="UP000319557"/>
    </source>
</evidence>
<evidence type="ECO:0000256" key="8">
    <source>
        <dbReference type="SAM" id="SignalP"/>
    </source>
</evidence>
<evidence type="ECO:0000256" key="6">
    <source>
        <dbReference type="ARBA" id="ARBA00022837"/>
    </source>
</evidence>
<dbReference type="GO" id="GO:0005737">
    <property type="term" value="C:cytoplasm"/>
    <property type="evidence" value="ECO:0007669"/>
    <property type="project" value="TreeGrafter"/>
</dbReference>
<keyword evidence="6" id="KW-0106">Calcium</keyword>
<evidence type="ECO:0000256" key="7">
    <source>
        <dbReference type="SAM" id="MobiDB-lite"/>
    </source>
</evidence>
<dbReference type="PANTHER" id="PTHR45953:SF1">
    <property type="entry name" value="IDURONATE 2-SULFATASE"/>
    <property type="match status" value="1"/>
</dbReference>
<dbReference type="GO" id="GO:0047753">
    <property type="term" value="F:choline-sulfatase activity"/>
    <property type="evidence" value="ECO:0007669"/>
    <property type="project" value="UniProtKB-EC"/>
</dbReference>
<name>A0A517LYY9_9BACT</name>
<evidence type="ECO:0000256" key="4">
    <source>
        <dbReference type="ARBA" id="ARBA00022729"/>
    </source>
</evidence>
<evidence type="ECO:0000259" key="9">
    <source>
        <dbReference type="Pfam" id="PF00884"/>
    </source>
</evidence>
<dbReference type="SUPFAM" id="SSF53649">
    <property type="entry name" value="Alkaline phosphatase-like"/>
    <property type="match status" value="1"/>
</dbReference>
<organism evidence="10 11">
    <name type="scientific">Rosistilla ulvae</name>
    <dbReference type="NCBI Taxonomy" id="1930277"/>
    <lineage>
        <taxon>Bacteria</taxon>
        <taxon>Pseudomonadati</taxon>
        <taxon>Planctomycetota</taxon>
        <taxon>Planctomycetia</taxon>
        <taxon>Pirellulales</taxon>
        <taxon>Pirellulaceae</taxon>
        <taxon>Rosistilla</taxon>
    </lineage>
</organism>
<dbReference type="PANTHER" id="PTHR45953">
    <property type="entry name" value="IDURONATE 2-SULFATASE"/>
    <property type="match status" value="1"/>
</dbReference>
<dbReference type="Proteomes" id="UP000319557">
    <property type="component" value="Chromosome"/>
</dbReference>
<keyword evidence="5 10" id="KW-0378">Hydrolase</keyword>
<keyword evidence="3" id="KW-0479">Metal-binding</keyword>
<evidence type="ECO:0000256" key="2">
    <source>
        <dbReference type="ARBA" id="ARBA00008779"/>
    </source>
</evidence>
<dbReference type="AlphaFoldDB" id="A0A517LYY9"/>
<dbReference type="KEGG" id="ruv:EC9_20280"/>
<dbReference type="Pfam" id="PF00884">
    <property type="entry name" value="Sulfatase"/>
    <property type="match status" value="1"/>
</dbReference>
<evidence type="ECO:0000256" key="5">
    <source>
        <dbReference type="ARBA" id="ARBA00022801"/>
    </source>
</evidence>
<gene>
    <name evidence="10" type="primary">betC_6</name>
    <name evidence="10" type="ORF">EC9_20280</name>
</gene>
<comment type="cofactor">
    <cofactor evidence="1">
        <name>Ca(2+)</name>
        <dbReference type="ChEBI" id="CHEBI:29108"/>
    </cofactor>
</comment>
<dbReference type="Gene3D" id="3.40.720.10">
    <property type="entry name" value="Alkaline Phosphatase, subunit A"/>
    <property type="match status" value="1"/>
</dbReference>
<dbReference type="CDD" id="cd16030">
    <property type="entry name" value="iduronate-2-sulfatase"/>
    <property type="match status" value="1"/>
</dbReference>
<sequence precursor="true">MVRIQTSFALAIGTCLLSAAIAAGGDRPNVLLICVDDLKPTIGCFGDPVAVTPNIDALASRGVRFDAAYCNQAVCSPSRNSLMTGLRPQTIGVYDLGTHFRLAVPDAVTFSQYFKQHGYRAEGLGKIYHTGHGNINDKASWSVPLWRPKAAQYVQPESLQNHRPDSKGRNRGPATEAADVSDETYADGKIAREAIARLTAASKREDQPFFIAVGFLKPHLPFVAPQKYWDLYQPDALPMPEVVVPPTGAPSYAAVKGGELRSYSDMHDKKEIDPQTTRHLIHGYYAATSYADAQIGRVIDKAKQLGLLDNTIVVLWGDHGWHLGDHGMWCKHTNYEQAARIPLIVAAPKSQPGLVSNALVETVDIYPTVAELAGLPQPKGLDGISFANLIEKPDAATRDHVTHVYPRGSRLGRAIRDPRYRLVQWKSPGGKDATAELELYDYQTDPLETKNVASENPEVVARMLDLLAQQPEAKRQWKAKGKSGSNSNGKGAKKTPGKPKPVSTDEKSGT</sequence>
<dbReference type="GO" id="GO:0004423">
    <property type="term" value="F:iduronate-2-sulfatase activity"/>
    <property type="evidence" value="ECO:0007669"/>
    <property type="project" value="InterPro"/>
</dbReference>
<dbReference type="EC" id="3.1.6.6" evidence="10"/>
<dbReference type="PROSITE" id="PS00523">
    <property type="entry name" value="SULFATASE_1"/>
    <property type="match status" value="1"/>
</dbReference>
<evidence type="ECO:0000313" key="10">
    <source>
        <dbReference type="EMBL" id="QDS87845.1"/>
    </source>
</evidence>